<proteinExistence type="predicted"/>
<sequence length="115" mass="11382">MPRRPPAHQVLDTTGARPPGPDRAPLPSGRAVAAGGDGPRHGALPRAPHRTGAAPAVPPPSLPPLPSLPSAARACDLGREYGGWGAGGAAARACRGAIGPLGLGGTPPGPARRRR</sequence>
<gene>
    <name evidence="2" type="ORF">SAMN05216267_100945</name>
</gene>
<organism evidence="2 3">
    <name type="scientific">Actinacidiphila rubida</name>
    <dbReference type="NCBI Taxonomy" id="310780"/>
    <lineage>
        <taxon>Bacteria</taxon>
        <taxon>Bacillati</taxon>
        <taxon>Actinomycetota</taxon>
        <taxon>Actinomycetes</taxon>
        <taxon>Kitasatosporales</taxon>
        <taxon>Streptomycetaceae</taxon>
        <taxon>Actinacidiphila</taxon>
    </lineage>
</organism>
<evidence type="ECO:0000256" key="1">
    <source>
        <dbReference type="SAM" id="MobiDB-lite"/>
    </source>
</evidence>
<evidence type="ECO:0000313" key="3">
    <source>
        <dbReference type="Proteomes" id="UP000181951"/>
    </source>
</evidence>
<feature type="region of interest" description="Disordered" evidence="1">
    <location>
        <begin position="1"/>
        <end position="71"/>
    </location>
</feature>
<accession>A0A1H8IXN7</accession>
<dbReference type="Proteomes" id="UP000181951">
    <property type="component" value="Unassembled WGS sequence"/>
</dbReference>
<keyword evidence="3" id="KW-1185">Reference proteome</keyword>
<feature type="compositionally biased region" description="Pro residues" evidence="1">
    <location>
        <begin position="56"/>
        <end position="67"/>
    </location>
</feature>
<dbReference type="AlphaFoldDB" id="A0A1H8IXN7"/>
<reference evidence="2 3" key="1">
    <citation type="submission" date="2016-10" db="EMBL/GenBank/DDBJ databases">
        <authorList>
            <person name="de Groot N.N."/>
        </authorList>
    </citation>
    <scope>NUCLEOTIDE SEQUENCE [LARGE SCALE GENOMIC DNA]</scope>
    <source>
        <strain evidence="2 3">CGMCC 4.2026</strain>
    </source>
</reference>
<feature type="region of interest" description="Disordered" evidence="1">
    <location>
        <begin position="96"/>
        <end position="115"/>
    </location>
</feature>
<evidence type="ECO:0000313" key="2">
    <source>
        <dbReference type="EMBL" id="SEN73373.1"/>
    </source>
</evidence>
<protein>
    <submittedName>
        <fullName evidence="2">Uncharacterized protein</fullName>
    </submittedName>
</protein>
<dbReference type="EMBL" id="FODD01000009">
    <property type="protein sequence ID" value="SEN73373.1"/>
    <property type="molecule type" value="Genomic_DNA"/>
</dbReference>
<name>A0A1H8IXN7_9ACTN</name>